<keyword evidence="7" id="KW-1185">Reference proteome</keyword>
<dbReference type="Gene3D" id="3.90.550.10">
    <property type="entry name" value="Spore Coat Polysaccharide Biosynthesis Protein SpsA, Chain A"/>
    <property type="match status" value="1"/>
</dbReference>
<dbReference type="GO" id="GO:0000032">
    <property type="term" value="P:cell wall mannoprotein biosynthetic process"/>
    <property type="evidence" value="ECO:0007669"/>
    <property type="project" value="TreeGrafter"/>
</dbReference>
<evidence type="ECO:0000313" key="7">
    <source>
        <dbReference type="Proteomes" id="UP000094389"/>
    </source>
</evidence>
<proteinExistence type="inferred from homology"/>
<keyword evidence="3" id="KW-0328">Glycosyltransferase</keyword>
<comment type="similarity">
    <text evidence="2">Belongs to the glycosyltransferase 15 family.</text>
</comment>
<dbReference type="RefSeq" id="XP_020069435.1">
    <property type="nucleotide sequence ID" value="XM_020215471.1"/>
</dbReference>
<dbReference type="AlphaFoldDB" id="A0A1E4RYR1"/>
<sequence length="472" mass="56887">MVRGRTRGLILGFSALLVISWTGFMIRTNRHRAAVSYIQEALELKVLQILYPNHHYTKENYTEFRIIPEKNLSDFRQYGELAGMGDDYPLENATFFTLVRNQELYSLLQSIEYVESRFNWRYHYPWVFANDEEFDENFKLEVSHLVSGEATFVTIPKEMWSYPPHIDQKKALETRERMEKHGIIYGGSESYRFMCRFNSGFFYKLDALAKYKYYWRVEPDIKFNCDLDFDYFKHMRENKLKYGFTMTLHELPATVDGLFSETKKFFRDLHPEYINENNQIEFISQDNEESFNMCHYWSNFELGDLDWLRSKEYNDYFNHLEESGGFFYERWGDAPVHTLAVSYMLDQKEVFYFDNTGYYHVPNSQCPRDGEKRIELRCTCELSKDFNWGSFESCLPYWYETRDEPRPWWAPQTRVYNTHRPIHRKRSHDKRDEIVDDQVELLDHQIELSDIDDHEDLHEEEEVVAVRTAFLL</sequence>
<dbReference type="Proteomes" id="UP000094389">
    <property type="component" value="Unassembled WGS sequence"/>
</dbReference>
<evidence type="ECO:0000256" key="4">
    <source>
        <dbReference type="ARBA" id="ARBA00022679"/>
    </source>
</evidence>
<evidence type="ECO:0000256" key="2">
    <source>
        <dbReference type="ARBA" id="ARBA00007677"/>
    </source>
</evidence>
<dbReference type="PANTHER" id="PTHR31121">
    <property type="entry name" value="ALPHA-1,2 MANNOSYLTRANSFERASE KTR1"/>
    <property type="match status" value="1"/>
</dbReference>
<evidence type="ECO:0000313" key="6">
    <source>
        <dbReference type="EMBL" id="ODV72396.1"/>
    </source>
</evidence>
<dbReference type="PANTHER" id="PTHR31121:SF6">
    <property type="entry name" value="ALPHA-1,2 MANNOSYLTRANSFERASE KTR1"/>
    <property type="match status" value="1"/>
</dbReference>
<dbReference type="InterPro" id="IPR002685">
    <property type="entry name" value="Glyco_trans_15"/>
</dbReference>
<dbReference type="EMBL" id="KV453935">
    <property type="protein sequence ID" value="ODV72396.1"/>
    <property type="molecule type" value="Genomic_DNA"/>
</dbReference>
<evidence type="ECO:0000256" key="1">
    <source>
        <dbReference type="ARBA" id="ARBA00004606"/>
    </source>
</evidence>
<dbReference type="OMA" id="YSRWGDA"/>
<evidence type="ECO:0000256" key="3">
    <source>
        <dbReference type="ARBA" id="ARBA00022676"/>
    </source>
</evidence>
<dbReference type="GO" id="GO:0006487">
    <property type="term" value="P:protein N-linked glycosylation"/>
    <property type="evidence" value="ECO:0007669"/>
    <property type="project" value="TreeGrafter"/>
</dbReference>
<keyword evidence="4 6" id="KW-0808">Transferase</keyword>
<gene>
    <name evidence="6" type="ORF">CYBJADRAFT_168699</name>
</gene>
<dbReference type="SUPFAM" id="SSF53448">
    <property type="entry name" value="Nucleotide-diphospho-sugar transferases"/>
    <property type="match status" value="1"/>
</dbReference>
<comment type="subcellular location">
    <subcellularLocation>
        <location evidence="1">Membrane</location>
        <topology evidence="1">Single-pass type II membrane protein</topology>
    </subcellularLocation>
</comment>
<dbReference type="GO" id="GO:0016020">
    <property type="term" value="C:membrane"/>
    <property type="evidence" value="ECO:0007669"/>
    <property type="project" value="UniProtKB-SubCell"/>
</dbReference>
<dbReference type="Pfam" id="PF01793">
    <property type="entry name" value="Glyco_transf_15"/>
    <property type="match status" value="1"/>
</dbReference>
<dbReference type="GO" id="GO:0000026">
    <property type="term" value="F:alpha-1,2-mannosyltransferase activity"/>
    <property type="evidence" value="ECO:0007669"/>
    <property type="project" value="TreeGrafter"/>
</dbReference>
<dbReference type="GO" id="GO:0005794">
    <property type="term" value="C:Golgi apparatus"/>
    <property type="evidence" value="ECO:0007669"/>
    <property type="project" value="TreeGrafter"/>
</dbReference>
<evidence type="ECO:0000256" key="5">
    <source>
        <dbReference type="ARBA" id="ARBA00022968"/>
    </source>
</evidence>
<reference evidence="6 7" key="1">
    <citation type="journal article" date="2016" name="Proc. Natl. Acad. Sci. U.S.A.">
        <title>Comparative genomics of biotechnologically important yeasts.</title>
        <authorList>
            <person name="Riley R."/>
            <person name="Haridas S."/>
            <person name="Wolfe K.H."/>
            <person name="Lopes M.R."/>
            <person name="Hittinger C.T."/>
            <person name="Goeker M."/>
            <person name="Salamov A.A."/>
            <person name="Wisecaver J.H."/>
            <person name="Long T.M."/>
            <person name="Calvey C.H."/>
            <person name="Aerts A.L."/>
            <person name="Barry K.W."/>
            <person name="Choi C."/>
            <person name="Clum A."/>
            <person name="Coughlan A.Y."/>
            <person name="Deshpande S."/>
            <person name="Douglass A.P."/>
            <person name="Hanson S.J."/>
            <person name="Klenk H.-P."/>
            <person name="LaButti K.M."/>
            <person name="Lapidus A."/>
            <person name="Lindquist E.A."/>
            <person name="Lipzen A.M."/>
            <person name="Meier-Kolthoff J.P."/>
            <person name="Ohm R.A."/>
            <person name="Otillar R.P."/>
            <person name="Pangilinan J.L."/>
            <person name="Peng Y."/>
            <person name="Rokas A."/>
            <person name="Rosa C.A."/>
            <person name="Scheuner C."/>
            <person name="Sibirny A.A."/>
            <person name="Slot J.C."/>
            <person name="Stielow J.B."/>
            <person name="Sun H."/>
            <person name="Kurtzman C.P."/>
            <person name="Blackwell M."/>
            <person name="Grigoriev I.V."/>
            <person name="Jeffries T.W."/>
        </authorList>
    </citation>
    <scope>NUCLEOTIDE SEQUENCE [LARGE SCALE GENOMIC DNA]</scope>
    <source>
        <strain evidence="7">ATCC 18201 / CBS 1600 / BCRC 20928 / JCM 3617 / NBRC 0987 / NRRL Y-1542</strain>
    </source>
</reference>
<name>A0A1E4RYR1_CYBJN</name>
<keyword evidence="5" id="KW-0735">Signal-anchor</keyword>
<protein>
    <submittedName>
        <fullName evidence="6">Glycosyl transferase</fullName>
    </submittedName>
</protein>
<accession>A0A1E4RYR1</accession>
<dbReference type="InterPro" id="IPR029044">
    <property type="entry name" value="Nucleotide-diphossugar_trans"/>
</dbReference>
<organism evidence="6 7">
    <name type="scientific">Cyberlindnera jadinii (strain ATCC 18201 / CBS 1600 / BCRC 20928 / JCM 3617 / NBRC 0987 / NRRL Y-1542)</name>
    <name type="common">Torula yeast</name>
    <name type="synonym">Candida utilis</name>
    <dbReference type="NCBI Taxonomy" id="983966"/>
    <lineage>
        <taxon>Eukaryota</taxon>
        <taxon>Fungi</taxon>
        <taxon>Dikarya</taxon>
        <taxon>Ascomycota</taxon>
        <taxon>Saccharomycotina</taxon>
        <taxon>Saccharomycetes</taxon>
        <taxon>Phaffomycetales</taxon>
        <taxon>Phaffomycetaceae</taxon>
        <taxon>Cyberlindnera</taxon>
    </lineage>
</organism>
<keyword evidence="5" id="KW-0812">Transmembrane</keyword>
<dbReference type="FunFam" id="3.90.550.10:FF:000051">
    <property type="entry name" value="Alpha-1,2-mannosyltransferase (Ktr4)"/>
    <property type="match status" value="1"/>
</dbReference>
<dbReference type="OrthoDB" id="439943at2759"/>
<dbReference type="GeneID" id="30989867"/>